<reference evidence="2" key="1">
    <citation type="submission" date="2020-10" db="EMBL/GenBank/DDBJ databases">
        <authorList>
            <person name="Gilroy R."/>
        </authorList>
    </citation>
    <scope>NUCLEOTIDE SEQUENCE</scope>
    <source>
        <strain evidence="2">23406</strain>
    </source>
</reference>
<dbReference type="InterPro" id="IPR008532">
    <property type="entry name" value="NFACT_RNA-bd"/>
</dbReference>
<comment type="caution">
    <text evidence="2">The sequence shown here is derived from an EMBL/GenBank/DDBJ whole genome shotgun (WGS) entry which is preliminary data.</text>
</comment>
<sequence>MPNDYVTLKALTAELSDTLRGGRIDRVNLPAEREVALFLRAGHRNYTLLLSATGTTPHLRLTEEKLPNLPVAPTFCMVLRKHLTGGSVESVRLLNGDRIAAIEVRGKNELNDPVSLRLILEILGGGSNIVLTDGEGIVIDCMRRTFGETGRTAIPHRPYTYPQKRGIDLSDDAAVAEAASRPDFDLDAFVAGQLNGLAKESAAELIDLAKRQSLPEAARTFADLGQSALYQPCLLETQNGPAGFFAYPYRTMTEQGARFTPCRSLCEATEIFYAGRHAEAVRKQKVKPLLTELKRQQKRLARRLEENAIKRRECEKKDEILQQAEILKCNIHRMERGKSIIDCFDFYNNREIRLAVSPELSPKKNIEKYFKRYAKAKGAERYATAEREELATLSAYLASIAEAIENSATDAEFDEIGKELSALSSRGKNAVAPPSKKVRKEKKSPPLRLEADGYTVYLGRNNQQNEVVTFELASGGDVWLHAKDYHGAHAVIVTNGSMPSDRTIADVAALVAHFSGARHNSKAEVDYTFKKFVKRLDRPGLVRYTNQKTLLVVPSDSLLKAL</sequence>
<organism evidence="2 3">
    <name type="scientific">Candidatus Stercoripulliclostridium merdipullorum</name>
    <dbReference type="NCBI Taxonomy" id="2840952"/>
    <lineage>
        <taxon>Bacteria</taxon>
        <taxon>Bacillati</taxon>
        <taxon>Bacillota</taxon>
        <taxon>Clostridia</taxon>
        <taxon>Eubacteriales</taxon>
        <taxon>Candidatus Stercoripulliclostridium</taxon>
    </lineage>
</organism>
<name>A0A9D1SY56_9FIRM</name>
<dbReference type="PANTHER" id="PTHR15239">
    <property type="entry name" value="NUCLEAR EXPORT MEDIATOR FACTOR NEMF"/>
    <property type="match status" value="1"/>
</dbReference>
<evidence type="ECO:0000313" key="3">
    <source>
        <dbReference type="Proteomes" id="UP000886891"/>
    </source>
</evidence>
<feature type="domain" description="NFACT RNA-binding" evidence="1">
    <location>
        <begin position="450"/>
        <end position="530"/>
    </location>
</feature>
<dbReference type="Pfam" id="PF05833">
    <property type="entry name" value="NFACT_N"/>
    <property type="match status" value="1"/>
</dbReference>
<reference evidence="2" key="2">
    <citation type="journal article" date="2021" name="PeerJ">
        <title>Extensive microbial diversity within the chicken gut microbiome revealed by metagenomics and culture.</title>
        <authorList>
            <person name="Gilroy R."/>
            <person name="Ravi A."/>
            <person name="Getino M."/>
            <person name="Pursley I."/>
            <person name="Horton D.L."/>
            <person name="Alikhan N.F."/>
            <person name="Baker D."/>
            <person name="Gharbi K."/>
            <person name="Hall N."/>
            <person name="Watson M."/>
            <person name="Adriaenssens E.M."/>
            <person name="Foster-Nyarko E."/>
            <person name="Jarju S."/>
            <person name="Secka A."/>
            <person name="Antonio M."/>
            <person name="Oren A."/>
            <person name="Chaudhuri R.R."/>
            <person name="La Ragione R."/>
            <person name="Hildebrand F."/>
            <person name="Pallen M.J."/>
        </authorList>
    </citation>
    <scope>NUCLEOTIDE SEQUENCE</scope>
    <source>
        <strain evidence="2">23406</strain>
    </source>
</reference>
<gene>
    <name evidence="2" type="ORF">IAB14_07275</name>
</gene>
<dbReference type="AlphaFoldDB" id="A0A9D1SY56"/>
<evidence type="ECO:0000313" key="2">
    <source>
        <dbReference type="EMBL" id="HIV00894.1"/>
    </source>
</evidence>
<dbReference type="GO" id="GO:0000049">
    <property type="term" value="F:tRNA binding"/>
    <property type="evidence" value="ECO:0007669"/>
    <property type="project" value="TreeGrafter"/>
</dbReference>
<dbReference type="PANTHER" id="PTHR15239:SF6">
    <property type="entry name" value="RIBOSOME QUALITY CONTROL COMPLEX SUBUNIT NEMF"/>
    <property type="match status" value="1"/>
</dbReference>
<protein>
    <submittedName>
        <fullName evidence="2">NFACT family protein</fullName>
    </submittedName>
</protein>
<dbReference type="GO" id="GO:1990112">
    <property type="term" value="C:RQC complex"/>
    <property type="evidence" value="ECO:0007669"/>
    <property type="project" value="TreeGrafter"/>
</dbReference>
<dbReference type="GO" id="GO:0043023">
    <property type="term" value="F:ribosomal large subunit binding"/>
    <property type="evidence" value="ECO:0007669"/>
    <property type="project" value="TreeGrafter"/>
</dbReference>
<dbReference type="Pfam" id="PF05670">
    <property type="entry name" value="NFACT-R_1"/>
    <property type="match status" value="1"/>
</dbReference>
<proteinExistence type="predicted"/>
<dbReference type="InterPro" id="IPR051608">
    <property type="entry name" value="RQC_Subunit_NEMF"/>
</dbReference>
<dbReference type="Proteomes" id="UP000886891">
    <property type="component" value="Unassembled WGS sequence"/>
</dbReference>
<dbReference type="GO" id="GO:0072344">
    <property type="term" value="P:rescue of stalled ribosome"/>
    <property type="evidence" value="ECO:0007669"/>
    <property type="project" value="TreeGrafter"/>
</dbReference>
<evidence type="ECO:0000259" key="1">
    <source>
        <dbReference type="Pfam" id="PF05670"/>
    </source>
</evidence>
<accession>A0A9D1SY56</accession>
<dbReference type="Gene3D" id="2.30.310.10">
    <property type="entry name" value="ibrinogen binding protein from staphylococcus aureus domain"/>
    <property type="match status" value="1"/>
</dbReference>
<dbReference type="EMBL" id="DVOH01000058">
    <property type="protein sequence ID" value="HIV00894.1"/>
    <property type="molecule type" value="Genomic_DNA"/>
</dbReference>